<dbReference type="SMR" id="A0A1J6KI45"/>
<gene>
    <name evidence="1" type="ORF">A4A49_53950</name>
    <name evidence="2" type="ORF">A4A49_60416</name>
</gene>
<dbReference type="Proteomes" id="UP000187609">
    <property type="component" value="Unassembled WGS sequence"/>
</dbReference>
<comment type="caution">
    <text evidence="2">The sequence shown here is derived from an EMBL/GenBank/DDBJ whole genome shotgun (WGS) entry which is preliminary data.</text>
</comment>
<reference evidence="2 3" key="1">
    <citation type="submission" date="2016-11" db="EMBL/GenBank/DDBJ databases">
        <title>The genome of Nicotiana attenuata.</title>
        <authorList>
            <person name="Xu S."/>
            <person name="Brockmoeller T."/>
            <person name="Gaquerel E."/>
            <person name="Navarro A."/>
            <person name="Kuhl H."/>
            <person name="Gase K."/>
            <person name="Ling Z."/>
            <person name="Zhou W."/>
            <person name="Kreitzer C."/>
            <person name="Stanke M."/>
            <person name="Tang H."/>
            <person name="Lyons E."/>
            <person name="Pandey P."/>
            <person name="Pandey S.P."/>
            <person name="Timmermann B."/>
            <person name="Baldwin I.T."/>
        </authorList>
    </citation>
    <scope>NUCLEOTIDE SEQUENCE [LARGE SCALE GENOMIC DNA]</scope>
    <source>
        <strain evidence="3">cv. UT</strain>
        <strain evidence="2">UT</strain>
        <tissue evidence="2">Leaves</tissue>
    </source>
</reference>
<sequence>MCSSKAINDFEIGELKPMDAEQQREYGHKMVNFIVDYYKNNENSMFLIKFRFS</sequence>
<dbReference type="AlphaFoldDB" id="A0A1J6KI45"/>
<dbReference type="EMBL" id="MJEQ01037192">
    <property type="protein sequence ID" value="OIS98191.1"/>
    <property type="molecule type" value="Genomic_DNA"/>
</dbReference>
<organism evidence="2 3">
    <name type="scientific">Nicotiana attenuata</name>
    <name type="common">Coyote tobacco</name>
    <dbReference type="NCBI Taxonomy" id="49451"/>
    <lineage>
        <taxon>Eukaryota</taxon>
        <taxon>Viridiplantae</taxon>
        <taxon>Streptophyta</taxon>
        <taxon>Embryophyta</taxon>
        <taxon>Tracheophyta</taxon>
        <taxon>Spermatophyta</taxon>
        <taxon>Magnoliopsida</taxon>
        <taxon>eudicotyledons</taxon>
        <taxon>Gunneridae</taxon>
        <taxon>Pentapetalae</taxon>
        <taxon>asterids</taxon>
        <taxon>lamiids</taxon>
        <taxon>Solanales</taxon>
        <taxon>Solanaceae</taxon>
        <taxon>Nicotianoideae</taxon>
        <taxon>Nicotianeae</taxon>
        <taxon>Nicotiana</taxon>
    </lineage>
</organism>
<dbReference type="Gene3D" id="1.20.1340.10">
    <property type="entry name" value="dopa decarboxylase, N-terminal domain"/>
    <property type="match status" value="1"/>
</dbReference>
<evidence type="ECO:0000313" key="3">
    <source>
        <dbReference type="Proteomes" id="UP000187609"/>
    </source>
</evidence>
<name>A0A1J6KI45_NICAT</name>
<evidence type="ECO:0000313" key="2">
    <source>
        <dbReference type="EMBL" id="OIT18977.1"/>
    </source>
</evidence>
<proteinExistence type="predicted"/>
<keyword evidence="3" id="KW-1185">Reference proteome</keyword>
<protein>
    <submittedName>
        <fullName evidence="2">Uncharacterized protein</fullName>
    </submittedName>
</protein>
<dbReference type="EMBL" id="MJEQ01012694">
    <property type="protein sequence ID" value="OIT18977.1"/>
    <property type="molecule type" value="Genomic_DNA"/>
</dbReference>
<dbReference type="STRING" id="49451.A0A1J6KI45"/>
<evidence type="ECO:0000313" key="1">
    <source>
        <dbReference type="EMBL" id="OIS98191.1"/>
    </source>
</evidence>
<accession>A0A1J6KI45</accession>
<dbReference type="Gramene" id="OIS98191">
    <property type="protein sequence ID" value="OIS98191"/>
    <property type="gene ID" value="A4A49_53950"/>
</dbReference>
<dbReference type="Gramene" id="OIT18977">
    <property type="protein sequence ID" value="OIT18977"/>
    <property type="gene ID" value="A4A49_60416"/>
</dbReference>